<reference evidence="4 5" key="1">
    <citation type="submission" date="2013-03" db="EMBL/GenBank/DDBJ databases">
        <title>The Genome Sequence of Phialophora europaea CBS 101466.</title>
        <authorList>
            <consortium name="The Broad Institute Genomics Platform"/>
            <person name="Cuomo C."/>
            <person name="de Hoog S."/>
            <person name="Gorbushina A."/>
            <person name="Walker B."/>
            <person name="Young S.K."/>
            <person name="Zeng Q."/>
            <person name="Gargeya S."/>
            <person name="Fitzgerald M."/>
            <person name="Haas B."/>
            <person name="Abouelleil A."/>
            <person name="Allen A.W."/>
            <person name="Alvarado L."/>
            <person name="Arachchi H.M."/>
            <person name="Berlin A.M."/>
            <person name="Chapman S.B."/>
            <person name="Gainer-Dewar J."/>
            <person name="Goldberg J."/>
            <person name="Griggs A."/>
            <person name="Gujja S."/>
            <person name="Hansen M."/>
            <person name="Howarth C."/>
            <person name="Imamovic A."/>
            <person name="Ireland A."/>
            <person name="Larimer J."/>
            <person name="McCowan C."/>
            <person name="Murphy C."/>
            <person name="Pearson M."/>
            <person name="Poon T.W."/>
            <person name="Priest M."/>
            <person name="Roberts A."/>
            <person name="Saif S."/>
            <person name="Shea T."/>
            <person name="Sisk P."/>
            <person name="Sykes S."/>
            <person name="Wortman J."/>
            <person name="Nusbaum C."/>
            <person name="Birren B."/>
        </authorList>
    </citation>
    <scope>NUCLEOTIDE SEQUENCE [LARGE SCALE GENOMIC DNA]</scope>
    <source>
        <strain evidence="4 5">CBS 101466</strain>
    </source>
</reference>
<dbReference type="InParanoid" id="W2S3D5"/>
<feature type="region of interest" description="Disordered" evidence="1">
    <location>
        <begin position="1"/>
        <end position="30"/>
    </location>
</feature>
<feature type="region of interest" description="Disordered" evidence="1">
    <location>
        <begin position="271"/>
        <end position="328"/>
    </location>
</feature>
<evidence type="ECO:0000313" key="4">
    <source>
        <dbReference type="EMBL" id="ETN43226.1"/>
    </source>
</evidence>
<name>W2S3D5_CYPE1</name>
<evidence type="ECO:0008006" key="6">
    <source>
        <dbReference type="Google" id="ProtNLM"/>
    </source>
</evidence>
<sequence length="370" mass="41210">MPVSGALMVNTSATVGNPSPPESLYDITEGSIRGSYGRPSPVYSGAELSAGGVYPTESDYAFNNFDTSSLDWSTNPPLSPPPEPFVKDMFEVPDEAYRSSGETVCEYVGVSKIQAYRLGPHFRTRDPDTNPVSKSGRSQPRPIRPSNERTSSQDSTEDASSPGSKDDGDKVKARSDPLYDMKPDKDGLYHCPKKNELNCTHKPTKQKCIFAPYTCRFASSKQDCEDLRFSSNACLFRHEREAHGMHNHGHNPYLCNFADCDRAKPGNGFPRRWNQRDHMKRVHGFDDNQSAADRRRRNGPSSVPMRRSGSGGRPRGPQPYSKEGRPAVTPRHAQMLYAPVPDYALPVTNAALDQFQYAPSPHTLYYHPVY</sequence>
<feature type="region of interest" description="Disordered" evidence="1">
    <location>
        <begin position="119"/>
        <end position="185"/>
    </location>
</feature>
<dbReference type="InterPro" id="IPR059009">
    <property type="entry name" value="Znf_C2H2_17_1st"/>
</dbReference>
<gene>
    <name evidence="4" type="ORF">HMPREF1541_02385</name>
</gene>
<evidence type="ECO:0000313" key="5">
    <source>
        <dbReference type="Proteomes" id="UP000030752"/>
    </source>
</evidence>
<dbReference type="EMBL" id="KB822718">
    <property type="protein sequence ID" value="ETN43226.1"/>
    <property type="molecule type" value="Genomic_DNA"/>
</dbReference>
<dbReference type="Proteomes" id="UP000030752">
    <property type="component" value="Unassembled WGS sequence"/>
</dbReference>
<protein>
    <recommendedName>
        <fullName evidence="6">C2H2-type domain-containing protein</fullName>
    </recommendedName>
</protein>
<dbReference type="HOGENOM" id="CLU_748065_0_0_1"/>
<feature type="domain" description="C2H2-domain containing protein first zinc finger" evidence="3">
    <location>
        <begin position="212"/>
        <end position="244"/>
    </location>
</feature>
<dbReference type="InterPro" id="IPR059095">
    <property type="entry name" value="Znf_C2H2_17_2nd"/>
</dbReference>
<evidence type="ECO:0000259" key="2">
    <source>
        <dbReference type="Pfam" id="PF26176"/>
    </source>
</evidence>
<feature type="compositionally biased region" description="Basic and acidic residues" evidence="1">
    <location>
        <begin position="164"/>
        <end position="185"/>
    </location>
</feature>
<proteinExistence type="predicted"/>
<dbReference type="OrthoDB" id="5062908at2759"/>
<organism evidence="4 5">
    <name type="scientific">Cyphellophora europaea (strain CBS 101466)</name>
    <name type="common">Phialophora europaea</name>
    <dbReference type="NCBI Taxonomy" id="1220924"/>
    <lineage>
        <taxon>Eukaryota</taxon>
        <taxon>Fungi</taxon>
        <taxon>Dikarya</taxon>
        <taxon>Ascomycota</taxon>
        <taxon>Pezizomycotina</taxon>
        <taxon>Eurotiomycetes</taxon>
        <taxon>Chaetothyriomycetidae</taxon>
        <taxon>Chaetothyriales</taxon>
        <taxon>Cyphellophoraceae</taxon>
        <taxon>Cyphellophora</taxon>
    </lineage>
</organism>
<evidence type="ECO:0000256" key="1">
    <source>
        <dbReference type="SAM" id="MobiDB-lite"/>
    </source>
</evidence>
<dbReference type="Gene3D" id="3.30.160.60">
    <property type="entry name" value="Classic Zinc Finger"/>
    <property type="match status" value="1"/>
</dbReference>
<dbReference type="AlphaFoldDB" id="W2S3D5"/>
<feature type="compositionally biased region" description="Polar residues" evidence="1">
    <location>
        <begin position="148"/>
        <end position="163"/>
    </location>
</feature>
<evidence type="ECO:0000259" key="3">
    <source>
        <dbReference type="Pfam" id="PF26177"/>
    </source>
</evidence>
<feature type="domain" description="C2H2-domain containing protein second zinc finger" evidence="2">
    <location>
        <begin position="252"/>
        <end position="283"/>
    </location>
</feature>
<dbReference type="VEuPathDB" id="FungiDB:HMPREF1541_02385"/>
<dbReference type="GeneID" id="19969724"/>
<accession>W2S3D5</accession>
<dbReference type="RefSeq" id="XP_008714962.1">
    <property type="nucleotide sequence ID" value="XM_008716740.1"/>
</dbReference>
<feature type="compositionally biased region" description="Low complexity" evidence="1">
    <location>
        <begin position="299"/>
        <end position="308"/>
    </location>
</feature>
<dbReference type="Pfam" id="PF26177">
    <property type="entry name" value="zf_C2H2_17_1st"/>
    <property type="match status" value="1"/>
</dbReference>
<dbReference type="Pfam" id="PF26176">
    <property type="entry name" value="zf_C2H2_17_2"/>
    <property type="match status" value="1"/>
</dbReference>
<dbReference type="STRING" id="1220924.W2S3D5"/>
<keyword evidence="5" id="KW-1185">Reference proteome</keyword>
<dbReference type="eggNOG" id="ENOG502SNG2">
    <property type="taxonomic scope" value="Eukaryota"/>
</dbReference>